<dbReference type="Gene3D" id="2.40.420.20">
    <property type="match status" value="1"/>
</dbReference>
<dbReference type="EMBL" id="RAVZ01000358">
    <property type="protein sequence ID" value="RKG74762.1"/>
    <property type="molecule type" value="Genomic_DNA"/>
</dbReference>
<dbReference type="GO" id="GO:1990281">
    <property type="term" value="C:efflux pump complex"/>
    <property type="evidence" value="ECO:0007669"/>
    <property type="project" value="TreeGrafter"/>
</dbReference>
<evidence type="ECO:0000313" key="9">
    <source>
        <dbReference type="EMBL" id="RKG74762.1"/>
    </source>
</evidence>
<dbReference type="PANTHER" id="PTHR30469:SF39">
    <property type="entry name" value="SLL0180 PROTEIN"/>
    <property type="match status" value="1"/>
</dbReference>
<protein>
    <submittedName>
        <fullName evidence="9">Efflux RND transporter periplasmic adaptor subunit</fullName>
    </submittedName>
</protein>
<comment type="caution">
    <text evidence="9">The sequence shown here is derived from an EMBL/GenBank/DDBJ whole genome shotgun (WGS) entry which is preliminary data.</text>
</comment>
<keyword evidence="5" id="KW-0732">Signal</keyword>
<name>A0A3A8HUA5_9BACT</name>
<dbReference type="InterPro" id="IPR058625">
    <property type="entry name" value="MdtA-like_BSH"/>
</dbReference>
<evidence type="ECO:0000256" key="1">
    <source>
        <dbReference type="ARBA" id="ARBA00004196"/>
    </source>
</evidence>
<dbReference type="RefSeq" id="WP_120544861.1">
    <property type="nucleotide sequence ID" value="NZ_RAVZ01000358.1"/>
</dbReference>
<dbReference type="Gene3D" id="1.10.287.470">
    <property type="entry name" value="Helix hairpin bin"/>
    <property type="match status" value="1"/>
</dbReference>
<feature type="domain" description="Multidrug resistance protein MdtA-like barrel-sandwich hybrid" evidence="7">
    <location>
        <begin position="70"/>
        <end position="209"/>
    </location>
</feature>
<dbReference type="OrthoDB" id="5379451at2"/>
<dbReference type="AlphaFoldDB" id="A0A3A8HUA5"/>
<proteinExistence type="inferred from homology"/>
<evidence type="ECO:0000256" key="3">
    <source>
        <dbReference type="ARBA" id="ARBA00022448"/>
    </source>
</evidence>
<dbReference type="PANTHER" id="PTHR30469">
    <property type="entry name" value="MULTIDRUG RESISTANCE PROTEIN MDTA"/>
    <property type="match status" value="1"/>
</dbReference>
<feature type="domain" description="Multidrug resistance protein MdtA-like alpha-helical hairpin" evidence="6">
    <location>
        <begin position="110"/>
        <end position="178"/>
    </location>
</feature>
<evidence type="ECO:0000256" key="4">
    <source>
        <dbReference type="SAM" id="MobiDB-lite"/>
    </source>
</evidence>
<evidence type="ECO:0000259" key="7">
    <source>
        <dbReference type="Pfam" id="PF25917"/>
    </source>
</evidence>
<evidence type="ECO:0000259" key="6">
    <source>
        <dbReference type="Pfam" id="PF25876"/>
    </source>
</evidence>
<dbReference type="NCBIfam" id="TIGR01730">
    <property type="entry name" value="RND_mfp"/>
    <property type="match status" value="1"/>
</dbReference>
<gene>
    <name evidence="9" type="ORF">D7V88_34505</name>
</gene>
<evidence type="ECO:0000259" key="8">
    <source>
        <dbReference type="Pfam" id="PF25967"/>
    </source>
</evidence>
<evidence type="ECO:0000256" key="5">
    <source>
        <dbReference type="SAM" id="SignalP"/>
    </source>
</evidence>
<dbReference type="PROSITE" id="PS51257">
    <property type="entry name" value="PROKAR_LIPOPROTEIN"/>
    <property type="match status" value="1"/>
</dbReference>
<reference evidence="10" key="1">
    <citation type="submission" date="2018-09" db="EMBL/GenBank/DDBJ databases">
        <authorList>
            <person name="Livingstone P.G."/>
            <person name="Whitworth D.E."/>
        </authorList>
    </citation>
    <scope>NUCLEOTIDE SEQUENCE [LARGE SCALE GENOMIC DNA]</scope>
    <source>
        <strain evidence="10">CA054A</strain>
    </source>
</reference>
<keyword evidence="3" id="KW-0813">Transport</keyword>
<dbReference type="InterPro" id="IPR006143">
    <property type="entry name" value="RND_pump_MFP"/>
</dbReference>
<dbReference type="Pfam" id="PF25967">
    <property type="entry name" value="RND-MFP_C"/>
    <property type="match status" value="1"/>
</dbReference>
<dbReference type="Pfam" id="PF25917">
    <property type="entry name" value="BSH_RND"/>
    <property type="match status" value="1"/>
</dbReference>
<comment type="subcellular location">
    <subcellularLocation>
        <location evidence="1">Cell envelope</location>
    </subcellularLocation>
</comment>
<dbReference type="GO" id="GO:0015562">
    <property type="term" value="F:efflux transmembrane transporter activity"/>
    <property type="evidence" value="ECO:0007669"/>
    <property type="project" value="TreeGrafter"/>
</dbReference>
<feature type="region of interest" description="Disordered" evidence="4">
    <location>
        <begin position="369"/>
        <end position="405"/>
    </location>
</feature>
<dbReference type="Pfam" id="PF25876">
    <property type="entry name" value="HH_MFP_RND"/>
    <property type="match status" value="1"/>
</dbReference>
<evidence type="ECO:0000256" key="2">
    <source>
        <dbReference type="ARBA" id="ARBA00009477"/>
    </source>
</evidence>
<dbReference type="InterPro" id="IPR058627">
    <property type="entry name" value="MdtA-like_C"/>
</dbReference>
<feature type="compositionally biased region" description="Low complexity" evidence="4">
    <location>
        <begin position="388"/>
        <end position="398"/>
    </location>
</feature>
<keyword evidence="10" id="KW-1185">Reference proteome</keyword>
<feature type="signal peptide" evidence="5">
    <location>
        <begin position="1"/>
        <end position="27"/>
    </location>
</feature>
<dbReference type="Proteomes" id="UP000268094">
    <property type="component" value="Unassembled WGS sequence"/>
</dbReference>
<accession>A0A3A8HUA5</accession>
<feature type="chain" id="PRO_5017234894" evidence="5">
    <location>
        <begin position="28"/>
        <end position="405"/>
    </location>
</feature>
<sequence length="405" mass="42758">MRLVTKVRPLKALLTKTLFGAALVAGAAGCSGKTEVKTAPPPREVKVVALAPHEVRDTGEYLGSLLSRQSVTVLPQVAGYVRKILVKPGQKVEAGTPLVEVDARQETAALDSAQAQQSSSTVDLELARRTLARTESLNKEGLASVQELERAQAAVKAAEAATRAAGATVAQRQVQLQFHVVRAPFAGTMGDVLVRVGDFVGATTTLTTVAQADALEVSVSVPSFRARSLKPDTVLELLDQQGKLILSSTVFYVAPQTDPRTQLVEVKAAFRNTVGLRPSELLRARLVYSTRDALQIPALAVVRQSGQPFAMVVETKEGKTLVERRPVTLGTLGDMSYVVEGGLKQGDLVAVSSLHMLKDGMPVIPKQVTLPDEPAQVPGTASADEVPTRAMAPRPAAGGTTGGSR</sequence>
<dbReference type="SUPFAM" id="SSF111369">
    <property type="entry name" value="HlyD-like secretion proteins"/>
    <property type="match status" value="1"/>
</dbReference>
<organism evidence="9 10">
    <name type="scientific">Corallococcus terminator</name>
    <dbReference type="NCBI Taxonomy" id="2316733"/>
    <lineage>
        <taxon>Bacteria</taxon>
        <taxon>Pseudomonadati</taxon>
        <taxon>Myxococcota</taxon>
        <taxon>Myxococcia</taxon>
        <taxon>Myxococcales</taxon>
        <taxon>Cystobacterineae</taxon>
        <taxon>Myxococcaceae</taxon>
        <taxon>Corallococcus</taxon>
    </lineage>
</organism>
<evidence type="ECO:0000313" key="10">
    <source>
        <dbReference type="Proteomes" id="UP000268094"/>
    </source>
</evidence>
<feature type="domain" description="Multidrug resistance protein MdtA-like C-terminal permuted SH3" evidence="8">
    <location>
        <begin position="292"/>
        <end position="354"/>
    </location>
</feature>
<comment type="similarity">
    <text evidence="2">Belongs to the membrane fusion protein (MFP) (TC 8.A.1) family.</text>
</comment>
<dbReference type="Gene3D" id="2.40.50.100">
    <property type="match status" value="1"/>
</dbReference>
<dbReference type="Gene3D" id="2.40.30.170">
    <property type="match status" value="1"/>
</dbReference>
<dbReference type="InterPro" id="IPR058624">
    <property type="entry name" value="MdtA-like_HH"/>
</dbReference>